<dbReference type="GO" id="GO:0032259">
    <property type="term" value="P:methylation"/>
    <property type="evidence" value="ECO:0007669"/>
    <property type="project" value="UniProtKB-KW"/>
</dbReference>
<dbReference type="PIRSF" id="PIRSF017393">
    <property type="entry name" value="MTase_SAV2177"/>
    <property type="match status" value="1"/>
</dbReference>
<protein>
    <submittedName>
        <fullName evidence="1">S-adenosyl methyltransferase</fullName>
    </submittedName>
</protein>
<dbReference type="Pfam" id="PF04672">
    <property type="entry name" value="Methyltransf_19"/>
    <property type="match status" value="1"/>
</dbReference>
<keyword evidence="1" id="KW-0489">Methyltransferase</keyword>
<dbReference type="InterPro" id="IPR006764">
    <property type="entry name" value="SAM_dep_MeTrfase_SAV2177_type"/>
</dbReference>
<organism evidence="1 2">
    <name type="scientific">Saccharopolyspora spinosa</name>
    <dbReference type="NCBI Taxonomy" id="60894"/>
    <lineage>
        <taxon>Bacteria</taxon>
        <taxon>Bacillati</taxon>
        <taxon>Actinomycetota</taxon>
        <taxon>Actinomycetes</taxon>
        <taxon>Pseudonocardiales</taxon>
        <taxon>Pseudonocardiaceae</taxon>
        <taxon>Saccharopolyspora</taxon>
    </lineage>
</organism>
<keyword evidence="1" id="KW-0808">Transferase</keyword>
<accession>A0A2N3Y8F5</accession>
<name>A0A2N3Y8F5_SACSN</name>
<dbReference type="GO" id="GO:0008168">
    <property type="term" value="F:methyltransferase activity"/>
    <property type="evidence" value="ECO:0007669"/>
    <property type="project" value="UniProtKB-KW"/>
</dbReference>
<keyword evidence="2" id="KW-1185">Reference proteome</keyword>
<evidence type="ECO:0000313" key="2">
    <source>
        <dbReference type="Proteomes" id="UP000233786"/>
    </source>
</evidence>
<dbReference type="EMBL" id="PJNB01000001">
    <property type="protein sequence ID" value="PKW19141.1"/>
    <property type="molecule type" value="Genomic_DNA"/>
</dbReference>
<gene>
    <name evidence="1" type="ORF">A8926_7290</name>
</gene>
<sequence>MEQRPDWIPEGVDLENPSAARCYDFYLGGAHNFAVDRELGRKVMEVVPNVQEVARNNRAFLRRAVRYCLDQGVRQFLDIGSGIPTAGNVHETAQAVDPAARVVYVDNEPVAVAHSRSILNGNENATIVQADLVNVDAVLDAPATRRMLDFSQPVAVMMVALVHFVPDSSKPREVIRSYHDRLPAGSYLGFSHVTGDHYPEGVQGLVDLYKSSTNPVTLRTRDEVAELVSDFEIVDPGVVYVPDWRPDTPEDVWEKPERSIVYGAVARKV</sequence>
<proteinExistence type="predicted"/>
<dbReference type="AlphaFoldDB" id="A0A2N3Y8F5"/>
<reference evidence="1" key="1">
    <citation type="submission" date="2017-12" db="EMBL/GenBank/DDBJ databases">
        <title>Sequencing the genomes of 1000 Actinobacteria strains.</title>
        <authorList>
            <person name="Klenk H.-P."/>
        </authorList>
    </citation>
    <scope>NUCLEOTIDE SEQUENCE [LARGE SCALE GENOMIC DNA]</scope>
    <source>
        <strain evidence="1">DSM 44228</strain>
    </source>
</reference>
<dbReference type="SUPFAM" id="SSF53335">
    <property type="entry name" value="S-adenosyl-L-methionine-dependent methyltransferases"/>
    <property type="match status" value="1"/>
</dbReference>
<dbReference type="Gene3D" id="3.40.50.150">
    <property type="entry name" value="Vaccinia Virus protein VP39"/>
    <property type="match status" value="1"/>
</dbReference>
<dbReference type="Proteomes" id="UP000233786">
    <property type="component" value="Unassembled WGS sequence"/>
</dbReference>
<dbReference type="STRING" id="994479.GCA_000194155_05370"/>
<dbReference type="RefSeq" id="WP_029535753.1">
    <property type="nucleotide sequence ID" value="NZ_CP061007.1"/>
</dbReference>
<dbReference type="InterPro" id="IPR029063">
    <property type="entry name" value="SAM-dependent_MTases_sf"/>
</dbReference>
<evidence type="ECO:0000313" key="1">
    <source>
        <dbReference type="EMBL" id="PKW19141.1"/>
    </source>
</evidence>
<comment type="caution">
    <text evidence="1">The sequence shown here is derived from an EMBL/GenBank/DDBJ whole genome shotgun (WGS) entry which is preliminary data.</text>
</comment>
<dbReference type="OrthoDB" id="3516042at2"/>